<dbReference type="PRINTS" id="PR00720">
    <property type="entry name" value="MAMMALPTPASE"/>
</dbReference>
<dbReference type="Proteomes" id="UP000033140">
    <property type="component" value="Unassembled WGS sequence"/>
</dbReference>
<reference evidence="10 11" key="1">
    <citation type="journal article" date="2011" name="J. Gen. Appl. Microbiol.">
        <title>Draft genome sequencing of the enigmatic yeast Saitoella complicata.</title>
        <authorList>
            <person name="Nishida H."/>
            <person name="Hamamoto M."/>
            <person name="Sugiyama J."/>
        </authorList>
    </citation>
    <scope>NUCLEOTIDE SEQUENCE [LARGE SCALE GENOMIC DNA]</scope>
    <source>
        <strain evidence="10 11">NRRL Y-17804</strain>
    </source>
</reference>
<keyword evidence="6" id="KW-0904">Protein phosphatase</keyword>
<dbReference type="GO" id="GO:0005737">
    <property type="term" value="C:cytoplasm"/>
    <property type="evidence" value="ECO:0007669"/>
    <property type="project" value="UniProtKB-SubCell"/>
</dbReference>
<dbReference type="GO" id="GO:0003993">
    <property type="term" value="F:acid phosphatase activity"/>
    <property type="evidence" value="ECO:0007669"/>
    <property type="project" value="UniProtKB-EC"/>
</dbReference>
<dbReference type="SUPFAM" id="SSF52788">
    <property type="entry name" value="Phosphotyrosine protein phosphatases I"/>
    <property type="match status" value="1"/>
</dbReference>
<dbReference type="CDD" id="cd16343">
    <property type="entry name" value="LMWPTP"/>
    <property type="match status" value="1"/>
</dbReference>
<comment type="subcellular location">
    <subcellularLocation>
        <location evidence="2">Cytoplasm</location>
    </subcellularLocation>
</comment>
<reference evidence="10 11" key="2">
    <citation type="journal article" date="2014" name="J. Gen. Appl. Microbiol.">
        <title>The early diverging ascomycetous budding yeast Saitoella complicata has three histone deacetylases belonging to the Clr6, Hos2, and Rpd3 lineages.</title>
        <authorList>
            <person name="Nishida H."/>
            <person name="Matsumoto T."/>
            <person name="Kondo S."/>
            <person name="Hamamoto M."/>
            <person name="Yoshikawa H."/>
        </authorList>
    </citation>
    <scope>NUCLEOTIDE SEQUENCE [LARGE SCALE GENOMIC DNA]</scope>
    <source>
        <strain evidence="10 11">NRRL Y-17804</strain>
    </source>
</reference>
<evidence type="ECO:0000256" key="7">
    <source>
        <dbReference type="ARBA" id="ARBA00051722"/>
    </source>
</evidence>
<dbReference type="InterPro" id="IPR017867">
    <property type="entry name" value="Tyr_phospatase_low_mol_wt"/>
</dbReference>
<dbReference type="SMART" id="SM00226">
    <property type="entry name" value="LMWPc"/>
    <property type="match status" value="1"/>
</dbReference>
<comment type="catalytic activity">
    <reaction evidence="1">
        <text>a phosphate monoester + H2O = an alcohol + phosphate</text>
        <dbReference type="Rhea" id="RHEA:15017"/>
        <dbReference type="ChEBI" id="CHEBI:15377"/>
        <dbReference type="ChEBI" id="CHEBI:30879"/>
        <dbReference type="ChEBI" id="CHEBI:43474"/>
        <dbReference type="ChEBI" id="CHEBI:67140"/>
        <dbReference type="EC" id="3.1.3.2"/>
    </reaction>
</comment>
<gene>
    <name evidence="10" type="ORF">G7K_2199-t1</name>
</gene>
<dbReference type="InterPro" id="IPR002115">
    <property type="entry name" value="Tyr_Pase_low_mol_wt_mml"/>
</dbReference>
<dbReference type="FunFam" id="3.40.50.2300:FF:000105">
    <property type="entry name" value="Low molecular weight phosphotyrosine protein"/>
    <property type="match status" value="1"/>
</dbReference>
<name>A0A0E9NE88_SAICN</name>
<feature type="active site" evidence="8">
    <location>
        <position position="71"/>
    </location>
</feature>
<reference evidence="10 11" key="3">
    <citation type="journal article" date="2015" name="Genome Announc.">
        <title>Draft Genome Sequence of the Archiascomycetous Yeast Saitoella complicata.</title>
        <authorList>
            <person name="Yamauchi K."/>
            <person name="Kondo S."/>
            <person name="Hamamoto M."/>
            <person name="Takahashi Y."/>
            <person name="Ogura Y."/>
            <person name="Hayashi T."/>
            <person name="Nishida H."/>
        </authorList>
    </citation>
    <scope>NUCLEOTIDE SEQUENCE [LARGE SCALE GENOMIC DNA]</scope>
    <source>
        <strain evidence="10 11">NRRL Y-17804</strain>
    </source>
</reference>
<comment type="similarity">
    <text evidence="3">Belongs to the low molecular weight phosphotyrosine protein phosphatase family.</text>
</comment>
<feature type="domain" description="Phosphotyrosine protein phosphatase I" evidence="9">
    <location>
        <begin position="59"/>
        <end position="208"/>
    </location>
</feature>
<sequence>MPCICQPYSGIVVTADRCSFCTYGIDIAISTCNATSQLKDGGKFPISSFISVMPQNDQISVLFVCLGNICRSPMSEAVFKHTVKELGLEDRFSRIDSCGTAAYHVGEAPDPRSVSTCESHGVPVNHYARQIRQKDFTEFDYVLCMDRSNLSDLQRVKPRDGTAVVKLFGEYGEKGEKRIVDDPYYGGIDGFEVNFQQAVGFSKGFLKEVLKVNV</sequence>
<dbReference type="EMBL" id="BACD03000012">
    <property type="protein sequence ID" value="GAO48011.1"/>
    <property type="molecule type" value="Genomic_DNA"/>
</dbReference>
<evidence type="ECO:0000256" key="3">
    <source>
        <dbReference type="ARBA" id="ARBA00011063"/>
    </source>
</evidence>
<feature type="active site" description="Nucleophile" evidence="8">
    <location>
        <position position="65"/>
    </location>
</feature>
<keyword evidence="4" id="KW-0963">Cytoplasm</keyword>
<evidence type="ECO:0000259" key="9">
    <source>
        <dbReference type="SMART" id="SM00226"/>
    </source>
</evidence>
<comment type="caution">
    <text evidence="10">The sequence shown here is derived from an EMBL/GenBank/DDBJ whole genome shotgun (WGS) entry which is preliminary data.</text>
</comment>
<dbReference type="STRING" id="698492.A0A0E9NE88"/>
<dbReference type="InterPro" id="IPR023485">
    <property type="entry name" value="Ptyr_pPase"/>
</dbReference>
<accession>A0A0E9NE88</accession>
<dbReference type="InterPro" id="IPR036196">
    <property type="entry name" value="Ptyr_pPase_sf"/>
</dbReference>
<dbReference type="OMA" id="YQQVTRF"/>
<organism evidence="10 11">
    <name type="scientific">Saitoella complicata (strain BCRC 22490 / CBS 7301 / JCM 7358 / NBRC 10748 / NRRL Y-17804)</name>
    <dbReference type="NCBI Taxonomy" id="698492"/>
    <lineage>
        <taxon>Eukaryota</taxon>
        <taxon>Fungi</taxon>
        <taxon>Dikarya</taxon>
        <taxon>Ascomycota</taxon>
        <taxon>Taphrinomycotina</taxon>
        <taxon>Taphrinomycotina incertae sedis</taxon>
        <taxon>Saitoella</taxon>
    </lineage>
</organism>
<dbReference type="Gene3D" id="3.40.50.2300">
    <property type="match status" value="1"/>
</dbReference>
<evidence type="ECO:0000256" key="1">
    <source>
        <dbReference type="ARBA" id="ARBA00000032"/>
    </source>
</evidence>
<dbReference type="Pfam" id="PF01451">
    <property type="entry name" value="LMWPc"/>
    <property type="match status" value="1"/>
</dbReference>
<protein>
    <recommendedName>
        <fullName evidence="9">Phosphotyrosine protein phosphatase I domain-containing protein</fullName>
    </recommendedName>
</protein>
<keyword evidence="11" id="KW-1185">Reference proteome</keyword>
<dbReference type="PRINTS" id="PR00719">
    <property type="entry name" value="LMWPTPASE"/>
</dbReference>
<dbReference type="PANTHER" id="PTHR11717:SF7">
    <property type="entry name" value="LOW MOLECULAR WEIGHT PHOSPHOTYROSINE PROTEIN PHOSPHATASE"/>
    <property type="match status" value="1"/>
</dbReference>
<evidence type="ECO:0000313" key="10">
    <source>
        <dbReference type="EMBL" id="GAO48011.1"/>
    </source>
</evidence>
<evidence type="ECO:0000313" key="11">
    <source>
        <dbReference type="Proteomes" id="UP000033140"/>
    </source>
</evidence>
<dbReference type="PANTHER" id="PTHR11717">
    <property type="entry name" value="LOW MOLECULAR WEIGHT PROTEIN TYROSINE PHOSPHATASE"/>
    <property type="match status" value="1"/>
</dbReference>
<dbReference type="GO" id="GO:0004726">
    <property type="term" value="F:non-membrane spanning protein tyrosine phosphatase activity"/>
    <property type="evidence" value="ECO:0007669"/>
    <property type="project" value="InterPro"/>
</dbReference>
<evidence type="ECO:0000256" key="6">
    <source>
        <dbReference type="ARBA" id="ARBA00022912"/>
    </source>
</evidence>
<evidence type="ECO:0000256" key="5">
    <source>
        <dbReference type="ARBA" id="ARBA00022801"/>
    </source>
</evidence>
<proteinExistence type="inferred from homology"/>
<dbReference type="InterPro" id="IPR050438">
    <property type="entry name" value="LMW_PTPase"/>
</dbReference>
<dbReference type="AlphaFoldDB" id="A0A0E9NE88"/>
<feature type="active site" description="Proton donor" evidence="8">
    <location>
        <position position="182"/>
    </location>
</feature>
<keyword evidence="5" id="KW-0378">Hydrolase</keyword>
<evidence type="ECO:0000256" key="8">
    <source>
        <dbReference type="PIRSR" id="PIRSR617867-1"/>
    </source>
</evidence>
<comment type="catalytic activity">
    <reaction evidence="7">
        <text>O-phospho-L-tyrosyl-[protein] + H2O = L-tyrosyl-[protein] + phosphate</text>
        <dbReference type="Rhea" id="RHEA:10684"/>
        <dbReference type="Rhea" id="RHEA-COMP:10136"/>
        <dbReference type="Rhea" id="RHEA-COMP:20101"/>
        <dbReference type="ChEBI" id="CHEBI:15377"/>
        <dbReference type="ChEBI" id="CHEBI:43474"/>
        <dbReference type="ChEBI" id="CHEBI:46858"/>
        <dbReference type="ChEBI" id="CHEBI:61978"/>
        <dbReference type="EC" id="3.1.3.48"/>
    </reaction>
</comment>
<evidence type="ECO:0000256" key="2">
    <source>
        <dbReference type="ARBA" id="ARBA00004496"/>
    </source>
</evidence>
<evidence type="ECO:0000256" key="4">
    <source>
        <dbReference type="ARBA" id="ARBA00022490"/>
    </source>
</evidence>